<dbReference type="AlphaFoldDB" id="A0A0L8G7A7"/>
<reference evidence="1" key="1">
    <citation type="submission" date="2015-07" db="EMBL/GenBank/DDBJ databases">
        <title>MeaNS - Measles Nucleotide Surveillance Program.</title>
        <authorList>
            <person name="Tran T."/>
            <person name="Druce J."/>
        </authorList>
    </citation>
    <scope>NUCLEOTIDE SEQUENCE</scope>
    <source>
        <strain evidence="1">UCB-OBI-ISO-001</strain>
        <tissue evidence="1">Gonad</tissue>
    </source>
</reference>
<gene>
    <name evidence="1" type="ORF">OCBIM_22039382mg</name>
</gene>
<dbReference type="EMBL" id="KQ423638">
    <property type="protein sequence ID" value="KOF72480.1"/>
    <property type="molecule type" value="Genomic_DNA"/>
</dbReference>
<organism evidence="1">
    <name type="scientific">Octopus bimaculoides</name>
    <name type="common">California two-spotted octopus</name>
    <dbReference type="NCBI Taxonomy" id="37653"/>
    <lineage>
        <taxon>Eukaryota</taxon>
        <taxon>Metazoa</taxon>
        <taxon>Spiralia</taxon>
        <taxon>Lophotrochozoa</taxon>
        <taxon>Mollusca</taxon>
        <taxon>Cephalopoda</taxon>
        <taxon>Coleoidea</taxon>
        <taxon>Octopodiformes</taxon>
        <taxon>Octopoda</taxon>
        <taxon>Incirrata</taxon>
        <taxon>Octopodidae</taxon>
        <taxon>Octopus</taxon>
    </lineage>
</organism>
<sequence length="53" mass="6172">MEWLLLKPPPKLAPLSSRFMLRSIPGRPAMAIALYFQHKVHPVLYPMWIEGEI</sequence>
<proteinExistence type="predicted"/>
<name>A0A0L8G7A7_OCTBM</name>
<evidence type="ECO:0000313" key="1">
    <source>
        <dbReference type="EMBL" id="KOF72480.1"/>
    </source>
</evidence>
<accession>A0A0L8G7A7</accession>
<protein>
    <submittedName>
        <fullName evidence="1">Uncharacterized protein</fullName>
    </submittedName>
</protein>